<name>A0A6L2PYD7_COPFO</name>
<organism evidence="15 16">
    <name type="scientific">Coptotermes formosanus</name>
    <name type="common">Formosan subterranean termite</name>
    <dbReference type="NCBI Taxonomy" id="36987"/>
    <lineage>
        <taxon>Eukaryota</taxon>
        <taxon>Metazoa</taxon>
        <taxon>Ecdysozoa</taxon>
        <taxon>Arthropoda</taxon>
        <taxon>Hexapoda</taxon>
        <taxon>Insecta</taxon>
        <taxon>Pterygota</taxon>
        <taxon>Neoptera</taxon>
        <taxon>Polyneoptera</taxon>
        <taxon>Dictyoptera</taxon>
        <taxon>Blattodea</taxon>
        <taxon>Blattoidea</taxon>
        <taxon>Termitoidae</taxon>
        <taxon>Rhinotermitidae</taxon>
        <taxon>Coptotermes</taxon>
    </lineage>
</organism>
<dbReference type="EMBL" id="BLKM01011904">
    <property type="protein sequence ID" value="GFG34777.1"/>
    <property type="molecule type" value="Genomic_DNA"/>
</dbReference>
<dbReference type="GO" id="GO:0004497">
    <property type="term" value="F:monooxygenase activity"/>
    <property type="evidence" value="ECO:0007669"/>
    <property type="project" value="UniProtKB-KW"/>
</dbReference>
<dbReference type="InterPro" id="IPR036396">
    <property type="entry name" value="Cyt_P450_sf"/>
</dbReference>
<dbReference type="Gene3D" id="1.10.630.10">
    <property type="entry name" value="Cytochrome P450"/>
    <property type="match status" value="1"/>
</dbReference>
<dbReference type="Proteomes" id="UP000502823">
    <property type="component" value="Unassembled WGS sequence"/>
</dbReference>
<dbReference type="InterPro" id="IPR050196">
    <property type="entry name" value="Cytochrome_P450_Monoox"/>
</dbReference>
<evidence type="ECO:0000256" key="8">
    <source>
        <dbReference type="ARBA" id="ARBA00022848"/>
    </source>
</evidence>
<evidence type="ECO:0000256" key="5">
    <source>
        <dbReference type="ARBA" id="ARBA00022617"/>
    </source>
</evidence>
<dbReference type="AlphaFoldDB" id="A0A6L2PYD7"/>
<dbReference type="SUPFAM" id="SSF48264">
    <property type="entry name" value="Cytochrome P450"/>
    <property type="match status" value="1"/>
</dbReference>
<evidence type="ECO:0000313" key="15">
    <source>
        <dbReference type="EMBL" id="GFG34777.1"/>
    </source>
</evidence>
<evidence type="ECO:0000256" key="13">
    <source>
        <dbReference type="PIRSR" id="PIRSR602401-1"/>
    </source>
</evidence>
<evidence type="ECO:0000256" key="3">
    <source>
        <dbReference type="ARBA" id="ARBA00004406"/>
    </source>
</evidence>
<keyword evidence="6 13" id="KW-0479">Metal-binding</keyword>
<dbReference type="Pfam" id="PF00067">
    <property type="entry name" value="p450"/>
    <property type="match status" value="2"/>
</dbReference>
<dbReference type="OrthoDB" id="1470350at2759"/>
<evidence type="ECO:0000256" key="2">
    <source>
        <dbReference type="ARBA" id="ARBA00004174"/>
    </source>
</evidence>
<dbReference type="InterPro" id="IPR002401">
    <property type="entry name" value="Cyt_P450_E_grp-I"/>
</dbReference>
<comment type="cofactor">
    <cofactor evidence="1 13">
        <name>heme</name>
        <dbReference type="ChEBI" id="CHEBI:30413"/>
    </cofactor>
</comment>
<keyword evidence="11" id="KW-0503">Monooxygenase</keyword>
<evidence type="ECO:0000256" key="1">
    <source>
        <dbReference type="ARBA" id="ARBA00001971"/>
    </source>
</evidence>
<feature type="compositionally biased region" description="Polar residues" evidence="14">
    <location>
        <begin position="282"/>
        <end position="295"/>
    </location>
</feature>
<evidence type="ECO:0000256" key="7">
    <source>
        <dbReference type="ARBA" id="ARBA00022824"/>
    </source>
</evidence>
<feature type="region of interest" description="Disordered" evidence="14">
    <location>
        <begin position="277"/>
        <end position="298"/>
    </location>
</feature>
<dbReference type="CDD" id="cd20628">
    <property type="entry name" value="CYP4"/>
    <property type="match status" value="1"/>
</dbReference>
<dbReference type="GO" id="GO:0005506">
    <property type="term" value="F:iron ion binding"/>
    <property type="evidence" value="ECO:0007669"/>
    <property type="project" value="InterPro"/>
</dbReference>
<dbReference type="PANTHER" id="PTHR24291">
    <property type="entry name" value="CYTOCHROME P450 FAMILY 4"/>
    <property type="match status" value="1"/>
</dbReference>
<keyword evidence="9" id="KW-0560">Oxidoreductase</keyword>
<keyword evidence="7" id="KW-0256">Endoplasmic reticulum</keyword>
<sequence length="508" mass="57579">LLPVLCKLINQYGPVMRLWLGPLLIIAVTTPKQAEAVMGSNAHLRKACFYKNITPWLGTGLLTSSGKKWRAHRKMLTPSFHFEILKQFMEVFNRNGDILVRRLSSHVDGPQFDVTSYITMCTLDVICESTMGVSVKAQTGGSAEFVSSITRLTNAIVERSLKPWWYNNTIFALSTLKRVQDKCLAVLHDRTNSVIKTRKQELLAGRGVQNMERSKDDEFGKDGLGFQKLSNGRDLRSARVTVSRRQMRHTWSVKGRMSCFELRYADCRPLIQTSAVGMPTKSDGNSSTVQKQASQDGDPLTDLEIREEVDTFMFEGHDTTASCCLFTLWALAKHQDVQDNVVAELRAVLGDSDRAASFSDLNEMKYLEQVIKESLRLYPSVPLFGRELTEDIVVDGYVLPAGANIVFLPFSNHRNPQYFPDPEKFDPDRFLPENCIGRHPYSYIPFAAGPRNCIGQKFAMLELKSLLSKILRNYKLCPGDPDEELKFVLELVLRSQKGIRLKLERRNR</sequence>
<dbReference type="GO" id="GO:0016705">
    <property type="term" value="F:oxidoreductase activity, acting on paired donors, with incorporation or reduction of molecular oxygen"/>
    <property type="evidence" value="ECO:0007669"/>
    <property type="project" value="InterPro"/>
</dbReference>
<accession>A0A6L2PYD7</accession>
<evidence type="ECO:0000256" key="12">
    <source>
        <dbReference type="ARBA" id="ARBA00023136"/>
    </source>
</evidence>
<dbReference type="PANTHER" id="PTHR24291:SF189">
    <property type="entry name" value="CYTOCHROME P450 4C3-RELATED"/>
    <property type="match status" value="1"/>
</dbReference>
<evidence type="ECO:0008006" key="17">
    <source>
        <dbReference type="Google" id="ProtNLM"/>
    </source>
</evidence>
<feature type="non-terminal residue" evidence="15">
    <location>
        <position position="1"/>
    </location>
</feature>
<dbReference type="GO" id="GO:0005789">
    <property type="term" value="C:endoplasmic reticulum membrane"/>
    <property type="evidence" value="ECO:0007669"/>
    <property type="project" value="UniProtKB-SubCell"/>
</dbReference>
<comment type="caution">
    <text evidence="15">The sequence shown here is derived from an EMBL/GenBank/DDBJ whole genome shotgun (WGS) entry which is preliminary data.</text>
</comment>
<gene>
    <name evidence="15" type="ORF">Cfor_09045</name>
</gene>
<evidence type="ECO:0000256" key="6">
    <source>
        <dbReference type="ARBA" id="ARBA00022723"/>
    </source>
</evidence>
<keyword evidence="12" id="KW-0472">Membrane</keyword>
<reference evidence="16" key="1">
    <citation type="submission" date="2020-01" db="EMBL/GenBank/DDBJ databases">
        <title>Draft genome sequence of the Termite Coptotermes fromosanus.</title>
        <authorList>
            <person name="Itakura S."/>
            <person name="Yosikawa Y."/>
            <person name="Umezawa K."/>
        </authorList>
    </citation>
    <scope>NUCLEOTIDE SEQUENCE [LARGE SCALE GENOMIC DNA]</scope>
</reference>
<comment type="similarity">
    <text evidence="4">Belongs to the cytochrome P450 family.</text>
</comment>
<keyword evidence="5 13" id="KW-0349">Heme</keyword>
<keyword evidence="16" id="KW-1185">Reference proteome</keyword>
<comment type="subcellular location">
    <subcellularLocation>
        <location evidence="3">Endoplasmic reticulum membrane</location>
        <topology evidence="3">Peripheral membrane protein</topology>
    </subcellularLocation>
    <subcellularLocation>
        <location evidence="2">Microsome membrane</location>
        <topology evidence="2">Peripheral membrane protein</topology>
    </subcellularLocation>
</comment>
<dbReference type="GO" id="GO:0020037">
    <property type="term" value="F:heme binding"/>
    <property type="evidence" value="ECO:0007669"/>
    <property type="project" value="InterPro"/>
</dbReference>
<dbReference type="InterPro" id="IPR001128">
    <property type="entry name" value="Cyt_P450"/>
</dbReference>
<evidence type="ECO:0000256" key="10">
    <source>
        <dbReference type="ARBA" id="ARBA00023004"/>
    </source>
</evidence>
<evidence type="ECO:0000256" key="11">
    <source>
        <dbReference type="ARBA" id="ARBA00023033"/>
    </source>
</evidence>
<dbReference type="PRINTS" id="PR00463">
    <property type="entry name" value="EP450I"/>
</dbReference>
<feature type="binding site" description="axial binding residue" evidence="13">
    <location>
        <position position="453"/>
    </location>
    <ligand>
        <name>heme</name>
        <dbReference type="ChEBI" id="CHEBI:30413"/>
    </ligand>
    <ligandPart>
        <name>Fe</name>
        <dbReference type="ChEBI" id="CHEBI:18248"/>
    </ligandPart>
</feature>
<protein>
    <recommendedName>
        <fullName evidence="17">Cytochrome P450</fullName>
    </recommendedName>
</protein>
<evidence type="ECO:0000256" key="4">
    <source>
        <dbReference type="ARBA" id="ARBA00010617"/>
    </source>
</evidence>
<evidence type="ECO:0000256" key="14">
    <source>
        <dbReference type="SAM" id="MobiDB-lite"/>
    </source>
</evidence>
<evidence type="ECO:0000256" key="9">
    <source>
        <dbReference type="ARBA" id="ARBA00023002"/>
    </source>
</evidence>
<keyword evidence="8" id="KW-0492">Microsome</keyword>
<proteinExistence type="inferred from homology"/>
<keyword evidence="10 13" id="KW-0408">Iron</keyword>
<evidence type="ECO:0000313" key="16">
    <source>
        <dbReference type="Proteomes" id="UP000502823"/>
    </source>
</evidence>
<dbReference type="InParanoid" id="A0A6L2PYD7"/>
<dbReference type="PRINTS" id="PR00385">
    <property type="entry name" value="P450"/>
</dbReference>